<organism evidence="3 4">
    <name type="scientific">Micromonospora profundi</name>
    <dbReference type="NCBI Taxonomy" id="1420889"/>
    <lineage>
        <taxon>Bacteria</taxon>
        <taxon>Bacillati</taxon>
        <taxon>Actinomycetota</taxon>
        <taxon>Actinomycetes</taxon>
        <taxon>Micromonosporales</taxon>
        <taxon>Micromonosporaceae</taxon>
        <taxon>Micromonospora</taxon>
    </lineage>
</organism>
<dbReference type="EMBL" id="CP130472">
    <property type="protein sequence ID" value="WLS46387.1"/>
    <property type="molecule type" value="Genomic_DNA"/>
</dbReference>
<keyword evidence="2" id="KW-0472">Membrane</keyword>
<evidence type="ECO:0000256" key="2">
    <source>
        <dbReference type="SAM" id="Phobius"/>
    </source>
</evidence>
<keyword evidence="4" id="KW-1185">Reference proteome</keyword>
<name>A0AAJ6HU19_9ACTN</name>
<reference evidence="3 4" key="1">
    <citation type="submission" date="2023-07" db="EMBL/GenBank/DDBJ databases">
        <title>Micromonospora profundi TRM 95458 converts glycerol to a new osmotic compound.</title>
        <authorList>
            <person name="Lu D."/>
        </authorList>
    </citation>
    <scope>NUCLEOTIDE SEQUENCE [LARGE SCALE GENOMIC DNA]</scope>
    <source>
        <strain evidence="3 4">TRM95458</strain>
    </source>
</reference>
<keyword evidence="2" id="KW-0812">Transmembrane</keyword>
<sequence length="57" mass="6131">MTVIPHGSDFETPGDEDEPVAEQSDRHRIILAYVKTLSPIIAAIVACIGTLVTALVR</sequence>
<gene>
    <name evidence="3" type="ORF">Q3V37_03685</name>
</gene>
<accession>A0AAJ6HU19</accession>
<dbReference type="KEGG" id="mprn:Q3V37_03685"/>
<evidence type="ECO:0000313" key="4">
    <source>
        <dbReference type="Proteomes" id="UP001235874"/>
    </source>
</evidence>
<keyword evidence="2" id="KW-1133">Transmembrane helix</keyword>
<proteinExistence type="predicted"/>
<evidence type="ECO:0000313" key="3">
    <source>
        <dbReference type="EMBL" id="WLS46387.1"/>
    </source>
</evidence>
<dbReference type="Proteomes" id="UP001235874">
    <property type="component" value="Chromosome"/>
</dbReference>
<feature type="transmembrane region" description="Helical" evidence="2">
    <location>
        <begin position="36"/>
        <end position="56"/>
    </location>
</feature>
<dbReference type="AlphaFoldDB" id="A0AAJ6HU19"/>
<protein>
    <submittedName>
        <fullName evidence="3">Uncharacterized protein</fullName>
    </submittedName>
</protein>
<dbReference type="RefSeq" id="WP_306272857.1">
    <property type="nucleotide sequence ID" value="NZ_CP130472.1"/>
</dbReference>
<feature type="region of interest" description="Disordered" evidence="1">
    <location>
        <begin position="1"/>
        <end position="23"/>
    </location>
</feature>
<evidence type="ECO:0000256" key="1">
    <source>
        <dbReference type="SAM" id="MobiDB-lite"/>
    </source>
</evidence>